<proteinExistence type="predicted"/>
<feature type="signal peptide" evidence="1">
    <location>
        <begin position="1"/>
        <end position="23"/>
    </location>
</feature>
<dbReference type="InterPro" id="IPR036966">
    <property type="entry name" value="CBM3_sf"/>
</dbReference>
<organism evidence="2">
    <name type="scientific">Helicotheca tamesis</name>
    <dbReference type="NCBI Taxonomy" id="374047"/>
    <lineage>
        <taxon>Eukaryota</taxon>
        <taxon>Sar</taxon>
        <taxon>Stramenopiles</taxon>
        <taxon>Ochrophyta</taxon>
        <taxon>Bacillariophyta</taxon>
        <taxon>Mediophyceae</taxon>
        <taxon>Lithodesmiophycidae</taxon>
        <taxon>Lithodesmiales</taxon>
        <taxon>Lithodesmiaceae</taxon>
        <taxon>Helicotheca</taxon>
    </lineage>
</organism>
<name>A0A7S2I1D9_9STRA</name>
<evidence type="ECO:0000256" key="1">
    <source>
        <dbReference type="SAM" id="SignalP"/>
    </source>
</evidence>
<feature type="chain" id="PRO_5030650013" evidence="1">
    <location>
        <begin position="24"/>
        <end position="317"/>
    </location>
</feature>
<reference evidence="2" key="1">
    <citation type="submission" date="2021-01" db="EMBL/GenBank/DDBJ databases">
        <authorList>
            <person name="Corre E."/>
            <person name="Pelletier E."/>
            <person name="Niang G."/>
            <person name="Scheremetjew M."/>
            <person name="Finn R."/>
            <person name="Kale V."/>
            <person name="Holt S."/>
            <person name="Cochrane G."/>
            <person name="Meng A."/>
            <person name="Brown T."/>
            <person name="Cohen L."/>
        </authorList>
    </citation>
    <scope>NUCLEOTIDE SEQUENCE</scope>
    <source>
        <strain evidence="2">CCMP826</strain>
    </source>
</reference>
<gene>
    <name evidence="2" type="ORF">HTAM1171_LOCUS8828</name>
</gene>
<evidence type="ECO:0000313" key="2">
    <source>
        <dbReference type="EMBL" id="CAD9505734.1"/>
    </source>
</evidence>
<dbReference type="SUPFAM" id="SSF49384">
    <property type="entry name" value="Carbohydrate-binding domain"/>
    <property type="match status" value="1"/>
</dbReference>
<dbReference type="AlphaFoldDB" id="A0A7S2I1D9"/>
<dbReference type="GO" id="GO:0005975">
    <property type="term" value="P:carbohydrate metabolic process"/>
    <property type="evidence" value="ECO:0007669"/>
    <property type="project" value="InterPro"/>
</dbReference>
<dbReference type="GO" id="GO:0030248">
    <property type="term" value="F:cellulose binding"/>
    <property type="evidence" value="ECO:0007669"/>
    <property type="project" value="InterPro"/>
</dbReference>
<keyword evidence="1" id="KW-0732">Signal</keyword>
<sequence length="317" mass="34718">MPFTMLFLFCLILIGEYAHSSYALVLGQPEDGVTTLGPPFVGYVNNATEGEELLLTIEDKNSTGARFKVEIAGSGAIQGENVFEAPGPGDFYLTVPGRQVGDVVVLVITNLNGEIIPCGRAHCPPGFPPIDIVVTVDQPSEMGRKGIKSGIEVYTKDHHLGNPQTYILSLKVDNNSSQALENFKVLYFFEMDSVSLANDPVIFDFYTPISEPSLKHFCGTPFYALELDYDNLSLSPGESSSDDHVADNQIHIRVANHEQTNKNNDFSNPIPSQEMNLPESTLYSLNDLVAVLDESGNLVSGTSWPPLEKYEYAEDCD</sequence>
<protein>
    <submittedName>
        <fullName evidence="2">Uncharacterized protein</fullName>
    </submittedName>
</protein>
<dbReference type="EMBL" id="HBGV01014395">
    <property type="protein sequence ID" value="CAD9505734.1"/>
    <property type="molecule type" value="Transcribed_RNA"/>
</dbReference>
<dbReference type="InterPro" id="IPR008965">
    <property type="entry name" value="CBM2/CBM3_carb-bd_dom_sf"/>
</dbReference>
<accession>A0A7S2I1D9</accession>
<dbReference type="Gene3D" id="2.60.40.710">
    <property type="entry name" value="Endoglucanase-like"/>
    <property type="match status" value="1"/>
</dbReference>